<feature type="binding site" evidence="11">
    <location>
        <begin position="271"/>
        <end position="272"/>
    </location>
    <ligand>
        <name>pyridoxal 5'-phosphate</name>
        <dbReference type="ChEBI" id="CHEBI:597326"/>
        <note>ligand shared between dimeric partners</note>
    </ligand>
</feature>
<dbReference type="GO" id="GO:0019518">
    <property type="term" value="P:L-threonine catabolic process to glycine"/>
    <property type="evidence" value="ECO:0007669"/>
    <property type="project" value="UniProtKB-UniRule"/>
</dbReference>
<dbReference type="NCBIfam" id="NF005394">
    <property type="entry name" value="PRK06939.1"/>
    <property type="match status" value="1"/>
</dbReference>
<keyword evidence="4 11" id="KW-0808">Transferase</keyword>
<comment type="function">
    <text evidence="10">Involved in de novo bacterial ceramide synthesis. Catalyzes the condensation of L-serine with palmitoyl-CoA (hexadecanoyl-CoA) to produce 3-oxosphinganine. Also capable of using alanine as substrate leading to the formation of 1-deoxysphinganine (1-deoxySa). Contributes to the levels of endogenous sphingolipids in its host.</text>
</comment>
<evidence type="ECO:0000256" key="5">
    <source>
        <dbReference type="ARBA" id="ARBA00022898"/>
    </source>
</evidence>
<evidence type="ECO:0000256" key="8">
    <source>
        <dbReference type="ARBA" id="ARBA00023315"/>
    </source>
</evidence>
<gene>
    <name evidence="11" type="primary">kbl</name>
    <name evidence="13" type="ORF">SAMN05444145_103243</name>
</gene>
<feature type="binding site" evidence="11">
    <location>
        <position position="135"/>
    </location>
    <ligand>
        <name>substrate</name>
    </ligand>
</feature>
<dbReference type="PANTHER" id="PTHR13693">
    <property type="entry name" value="CLASS II AMINOTRANSFERASE/8-AMINO-7-OXONONANOATE SYNTHASE"/>
    <property type="match status" value="1"/>
</dbReference>
<comment type="pathway">
    <text evidence="1">Lipid metabolism; sphingolipid metabolism.</text>
</comment>
<dbReference type="STRING" id="1033731.SAMN05444145_103243"/>
<dbReference type="GO" id="GO:0004758">
    <property type="term" value="F:serine C-palmitoyltransferase activity"/>
    <property type="evidence" value="ECO:0007669"/>
    <property type="project" value="UniProtKB-EC"/>
</dbReference>
<evidence type="ECO:0000259" key="12">
    <source>
        <dbReference type="Pfam" id="PF00155"/>
    </source>
</evidence>
<comment type="similarity">
    <text evidence="3 11">Belongs to the class-II pyridoxal-phosphate-dependent aminotransferase family.</text>
</comment>
<keyword evidence="8 11" id="KW-0012">Acyltransferase</keyword>
<evidence type="ECO:0000256" key="1">
    <source>
        <dbReference type="ARBA" id="ARBA00004760"/>
    </source>
</evidence>
<dbReference type="RefSeq" id="WP_010261753.1">
    <property type="nucleotide sequence ID" value="NZ_CAEG01000010.1"/>
</dbReference>
<feature type="binding site" description="in other chain" evidence="11">
    <location>
        <begin position="110"/>
        <end position="111"/>
    </location>
    <ligand>
        <name>pyridoxal 5'-phosphate</name>
        <dbReference type="ChEBI" id="CHEBI:597326"/>
        <note>ligand shared between dimeric partners</note>
    </ligand>
</feature>
<dbReference type="InterPro" id="IPR004839">
    <property type="entry name" value="Aminotransferase_I/II_large"/>
</dbReference>
<dbReference type="OrthoDB" id="9807157at2"/>
<keyword evidence="13" id="KW-0436">Ligase</keyword>
<dbReference type="GO" id="GO:0016020">
    <property type="term" value="C:membrane"/>
    <property type="evidence" value="ECO:0007669"/>
    <property type="project" value="GOC"/>
</dbReference>
<evidence type="ECO:0000256" key="11">
    <source>
        <dbReference type="HAMAP-Rule" id="MF_00985"/>
    </source>
</evidence>
<name>A0A1H4B5P3_9BACT</name>
<comment type="catalytic activity">
    <reaction evidence="11">
        <text>glycine + acetyl-CoA = (2S)-2-amino-3-oxobutanoate + CoA</text>
        <dbReference type="Rhea" id="RHEA:20736"/>
        <dbReference type="ChEBI" id="CHEBI:57287"/>
        <dbReference type="ChEBI" id="CHEBI:57288"/>
        <dbReference type="ChEBI" id="CHEBI:57305"/>
        <dbReference type="ChEBI" id="CHEBI:78948"/>
        <dbReference type="EC" id="2.3.1.29"/>
    </reaction>
</comment>
<dbReference type="PANTHER" id="PTHR13693:SF102">
    <property type="entry name" value="2-AMINO-3-KETOBUTYRATE COENZYME A LIGASE, MITOCHONDRIAL"/>
    <property type="match status" value="1"/>
</dbReference>
<organism evidence="13 14">
    <name type="scientific">Alistipes timonensis JC136</name>
    <dbReference type="NCBI Taxonomy" id="1033731"/>
    <lineage>
        <taxon>Bacteria</taxon>
        <taxon>Pseudomonadati</taxon>
        <taxon>Bacteroidota</taxon>
        <taxon>Bacteroidia</taxon>
        <taxon>Bacteroidales</taxon>
        <taxon>Rikenellaceae</taxon>
        <taxon>Alistipes</taxon>
    </lineage>
</organism>
<evidence type="ECO:0000256" key="3">
    <source>
        <dbReference type="ARBA" id="ARBA00008392"/>
    </source>
</evidence>
<dbReference type="InterPro" id="IPR011282">
    <property type="entry name" value="2am3keto_CoA_ligase"/>
</dbReference>
<evidence type="ECO:0000313" key="13">
    <source>
        <dbReference type="EMBL" id="SEA43439.1"/>
    </source>
</evidence>
<evidence type="ECO:0000256" key="7">
    <source>
        <dbReference type="ARBA" id="ARBA00023098"/>
    </source>
</evidence>
<dbReference type="InterPro" id="IPR050087">
    <property type="entry name" value="AON_synthase_class-II"/>
</dbReference>
<feature type="binding site" description="in other chain" evidence="11">
    <location>
        <position position="182"/>
    </location>
    <ligand>
        <name>pyridoxal 5'-phosphate</name>
        <dbReference type="ChEBI" id="CHEBI:597326"/>
        <note>ligand shared between dimeric partners</note>
    </ligand>
</feature>
<comment type="caution">
    <text evidence="11">Lacks conserved residue(s) required for the propagation of feature annotation.</text>
</comment>
<keyword evidence="5 11" id="KW-0663">Pyridoxal phosphate</keyword>
<dbReference type="FunFam" id="3.40.640.10:FF:000006">
    <property type="entry name" value="5-aminolevulinate synthase, mitochondrial"/>
    <property type="match status" value="1"/>
</dbReference>
<protein>
    <recommendedName>
        <fullName evidence="11">2-amino-3-ketobutyrate coenzyme A ligase</fullName>
        <shortName evidence="11">AKB ligase</shortName>
        <ecNumber evidence="11">2.3.1.29</ecNumber>
    </recommendedName>
    <alternativeName>
        <fullName evidence="11">Glycine acetyltransferase</fullName>
    </alternativeName>
</protein>
<dbReference type="NCBIfam" id="TIGR01822">
    <property type="entry name" value="2am3keto_CoA"/>
    <property type="match status" value="1"/>
</dbReference>
<comment type="cofactor">
    <cofactor evidence="11">
        <name>pyridoxal 5'-phosphate</name>
        <dbReference type="ChEBI" id="CHEBI:597326"/>
    </cofactor>
    <text evidence="11">Binds 1 pyridoxal phosphate per subunit.</text>
</comment>
<feature type="binding site" evidence="11">
    <location>
        <position position="365"/>
    </location>
    <ligand>
        <name>substrate</name>
    </ligand>
</feature>
<accession>A0A1H4B5P3</accession>
<reference evidence="13 14" key="1">
    <citation type="submission" date="2016-10" db="EMBL/GenBank/DDBJ databases">
        <authorList>
            <person name="de Groot N.N."/>
        </authorList>
    </citation>
    <scope>NUCLEOTIDE SEQUENCE [LARGE SCALE GENOMIC DNA]</scope>
    <source>
        <strain evidence="13 14">DSM 25383</strain>
    </source>
</reference>
<dbReference type="SUPFAM" id="SSF53383">
    <property type="entry name" value="PLP-dependent transferases"/>
    <property type="match status" value="1"/>
</dbReference>
<dbReference type="Gene3D" id="3.90.1150.10">
    <property type="entry name" value="Aspartate Aminotransferase, domain 1"/>
    <property type="match status" value="1"/>
</dbReference>
<dbReference type="GO" id="GO:0008890">
    <property type="term" value="F:glycine C-acetyltransferase activity"/>
    <property type="evidence" value="ECO:0007669"/>
    <property type="project" value="UniProtKB-UniRule"/>
</dbReference>
<keyword evidence="14" id="KW-1185">Reference proteome</keyword>
<dbReference type="GO" id="GO:0005829">
    <property type="term" value="C:cytosol"/>
    <property type="evidence" value="ECO:0007669"/>
    <property type="project" value="TreeGrafter"/>
</dbReference>
<evidence type="ECO:0000313" key="14">
    <source>
        <dbReference type="Proteomes" id="UP000183253"/>
    </source>
</evidence>
<dbReference type="EMBL" id="FNRI01000003">
    <property type="protein sequence ID" value="SEA43439.1"/>
    <property type="molecule type" value="Genomic_DNA"/>
</dbReference>
<feature type="domain" description="Aminotransferase class I/classII large" evidence="12">
    <location>
        <begin position="42"/>
        <end position="383"/>
    </location>
</feature>
<evidence type="ECO:0000256" key="2">
    <source>
        <dbReference type="ARBA" id="ARBA00004991"/>
    </source>
</evidence>
<proteinExistence type="inferred from homology"/>
<keyword evidence="7" id="KW-0443">Lipid metabolism</keyword>
<dbReference type="UniPathway" id="UPA00046">
    <property type="reaction ID" value="UER00506"/>
</dbReference>
<comment type="function">
    <text evidence="11">Catalyzes the cleavage of 2-amino-3-ketobutyrate to glycine and acetyl-CoA.</text>
</comment>
<dbReference type="AlphaFoldDB" id="A0A1H4B5P3"/>
<comment type="catalytic activity">
    <reaction evidence="9">
        <text>L-serine + hexadecanoyl-CoA + H(+) = 3-oxosphinganine + CO2 + CoA</text>
        <dbReference type="Rhea" id="RHEA:14761"/>
        <dbReference type="ChEBI" id="CHEBI:15378"/>
        <dbReference type="ChEBI" id="CHEBI:16526"/>
        <dbReference type="ChEBI" id="CHEBI:33384"/>
        <dbReference type="ChEBI" id="CHEBI:57287"/>
        <dbReference type="ChEBI" id="CHEBI:57379"/>
        <dbReference type="ChEBI" id="CHEBI:58299"/>
        <dbReference type="EC" id="2.3.1.50"/>
    </reaction>
    <physiologicalReaction direction="left-to-right" evidence="9">
        <dbReference type="Rhea" id="RHEA:14762"/>
    </physiologicalReaction>
</comment>
<evidence type="ECO:0000256" key="10">
    <source>
        <dbReference type="ARBA" id="ARBA00055827"/>
    </source>
</evidence>
<dbReference type="CDD" id="cd06454">
    <property type="entry name" value="KBL_like"/>
    <property type="match status" value="1"/>
</dbReference>
<evidence type="ECO:0000256" key="9">
    <source>
        <dbReference type="ARBA" id="ARBA00047854"/>
    </source>
</evidence>
<comment type="subunit">
    <text evidence="11">Homodimer.</text>
</comment>
<dbReference type="InterPro" id="IPR015424">
    <property type="entry name" value="PyrdxlP-dep_Trfase"/>
</dbReference>
<dbReference type="EC" id="2.3.1.29" evidence="11"/>
<dbReference type="HAMAP" id="MF_00985">
    <property type="entry name" value="2am3keto_CoA_ligase"/>
    <property type="match status" value="1"/>
</dbReference>
<evidence type="ECO:0000256" key="6">
    <source>
        <dbReference type="ARBA" id="ARBA00022919"/>
    </source>
</evidence>
<comment type="pathway">
    <text evidence="11">Amino-acid degradation; L-threonine degradation via oxydo-reductase pathway; glycine from L-threonine: step 2/2.</text>
</comment>
<dbReference type="GO" id="GO:0030148">
    <property type="term" value="P:sphingolipid biosynthetic process"/>
    <property type="evidence" value="ECO:0007669"/>
    <property type="project" value="UniProtKB-ARBA"/>
</dbReference>
<dbReference type="InterPro" id="IPR015422">
    <property type="entry name" value="PyrdxlP-dep_Trfase_small"/>
</dbReference>
<dbReference type="Proteomes" id="UP000183253">
    <property type="component" value="Unassembled WGS sequence"/>
</dbReference>
<feature type="binding site" description="in other chain" evidence="11">
    <location>
        <begin position="238"/>
        <end position="241"/>
    </location>
    <ligand>
        <name>pyridoxal 5'-phosphate</name>
        <dbReference type="ChEBI" id="CHEBI:597326"/>
        <note>ligand shared between dimeric partners</note>
    </ligand>
</feature>
<feature type="modified residue" description="N6-(pyridoxal phosphate)lysine" evidence="11">
    <location>
        <position position="241"/>
    </location>
</feature>
<dbReference type="GO" id="GO:0016874">
    <property type="term" value="F:ligase activity"/>
    <property type="evidence" value="ECO:0007669"/>
    <property type="project" value="UniProtKB-KW"/>
</dbReference>
<evidence type="ECO:0000256" key="4">
    <source>
        <dbReference type="ARBA" id="ARBA00022679"/>
    </source>
</evidence>
<dbReference type="Pfam" id="PF00155">
    <property type="entry name" value="Aminotran_1_2"/>
    <property type="match status" value="1"/>
</dbReference>
<sequence>MYGKIKEHLQHELAEIESAGLYKRERVICSPQRAEIEVAGRKVLNFCANNYLGLSDNRRLIDAAKRAMDDRGFGMSSVRFICGCQDIHKELEKAIADYFGTEDTILYAACFDANGGVFEPLLTEQDAIISDSLNHASIIDGVRLCKAVRYRYANADMGELEECLRKAQAQRFRIICTDGVFSMDGNAAPLDEICALAEKYDALVMVDECHSAGVLGKTGRGITELYDLRGQVDILTGTLGKAFGGAVGGFTTGRKEIIDLLRQRSRPYLFSNSLPPAVVGAGIELFKMLGESDELHDRLVANVEHFRNGMMAAGFDIKPTQSAICAVMLYDAPLSQEFAAKLQDEGVFVTGFYYPVVPKGQARIRVQVSAGHTTEQLDRCIAAFVKVGKALNVIK</sequence>
<dbReference type="Gene3D" id="3.40.640.10">
    <property type="entry name" value="Type I PLP-dependent aspartate aminotransferase-like (Major domain)"/>
    <property type="match status" value="1"/>
</dbReference>
<dbReference type="InterPro" id="IPR015421">
    <property type="entry name" value="PyrdxlP-dep_Trfase_major"/>
</dbReference>
<dbReference type="GO" id="GO:0030170">
    <property type="term" value="F:pyridoxal phosphate binding"/>
    <property type="evidence" value="ECO:0007669"/>
    <property type="project" value="UniProtKB-UniRule"/>
</dbReference>
<keyword evidence="6" id="KW-0746">Sphingolipid metabolism</keyword>
<comment type="pathway">
    <text evidence="2">Sphingolipid metabolism.</text>
</comment>